<name>A0A5C5BBM7_9MICO</name>
<feature type="region of interest" description="Disordered" evidence="1">
    <location>
        <begin position="1"/>
        <end position="41"/>
    </location>
</feature>
<feature type="region of interest" description="Disordered" evidence="1">
    <location>
        <begin position="810"/>
        <end position="829"/>
    </location>
</feature>
<evidence type="ECO:0000256" key="1">
    <source>
        <dbReference type="SAM" id="MobiDB-lite"/>
    </source>
</evidence>
<reference evidence="3 4" key="1">
    <citation type="submission" date="2019-06" db="EMBL/GenBank/DDBJ databases">
        <title>Draft genome sequence of Miniimonas arenae KCTC 19750T isolated from sea sand.</title>
        <authorList>
            <person name="Park S.-J."/>
        </authorList>
    </citation>
    <scope>NUCLEOTIDE SEQUENCE [LARGE SCALE GENOMIC DNA]</scope>
    <source>
        <strain evidence="3 4">KCTC 19750</strain>
    </source>
</reference>
<keyword evidence="2" id="KW-0812">Transmembrane</keyword>
<protein>
    <submittedName>
        <fullName evidence="3">Uncharacterized protein</fullName>
    </submittedName>
</protein>
<keyword evidence="2" id="KW-1133">Transmembrane helix</keyword>
<sequence length="920" mass="98860">MPDARGEGTDDGELDVGHARSPRASDPLTTGRSHDPLETEGWAPVRRDLRRRDAGALRTMLGREIDDLGDPDGGSVVNQVLRLWARFSQAVYDEDVDVISAELEIAPPEGGDPVDWDTVVAHVFDGIVTLLPPADTARGARCRATFAVFVSCETVVFWEYSVVAAEVRAMRRGLEAVGAGMPVDPASAPDALMCHEVVGLAVDLLGAVERQLDVEQAMAACAVTAVRRTAGAARAALAAAAEEAAELRGRVAASGRLGADSADSADGAESSGGLPEDLAAHLDALLALVLDDLTGTVPYFALLADEIAPASEAFLANLGTRTDDAAVADRLTRAAEACRAFEDSDVGQWSVFATEVRAHRVPLEAAAAHCTRPDLETLELVAADVTYLYPFGLPVAGSATDVRRELMAALQEAGGGGSSPIETLAGVPVVIDDAPRSDGWLASTWVQDRDYRAFRVVFPDHELVLETADGVTIVGLDVDLRLSGMGNHYVRIRVGTDTRVEGADHRRWNAHDLEQAVRRGGQFAGAEQVRFRARTPGAHDSEEFGTLLSLATRIVGDVARSAHRLVGSPPADLDRDLGIVEGFLARYCQVLVMVGRAEAVAAGGRRRALVDVAALDGVLGVTTALTAQRALAQSALEWVTYESPSPEVRARRTLAGRIRRELIWCAGDLTAVFGPTAPHWQVLETEALAEFASSLIGVFWRRQQWLRSVVDDAGRHLAGNDAAGATHAAVADLEDAERRLGEAIRHVQLLVDRANEHVLSKDQQGREVCYHLIGLNGVAELQRSLGATVQAALSTQRFLQERLDAEHRHERALAEEEGRAAEAEQAERAEKSRQRPLEVLLAVLAVVGLIDLFGWVNDAVGIVGLSVWWVAETVAIVAVAGLLLWLGMRAWRVSDGERERRRRVRSVQRERGDLAPPGER</sequence>
<feature type="transmembrane region" description="Helical" evidence="2">
    <location>
        <begin position="868"/>
        <end position="891"/>
    </location>
</feature>
<dbReference type="AlphaFoldDB" id="A0A5C5BBM7"/>
<dbReference type="OrthoDB" id="4845489at2"/>
<evidence type="ECO:0000256" key="2">
    <source>
        <dbReference type="SAM" id="Phobius"/>
    </source>
</evidence>
<dbReference type="Proteomes" id="UP000313849">
    <property type="component" value="Unassembled WGS sequence"/>
</dbReference>
<keyword evidence="2" id="KW-0472">Membrane</keyword>
<evidence type="ECO:0000313" key="4">
    <source>
        <dbReference type="Proteomes" id="UP000313849"/>
    </source>
</evidence>
<organism evidence="3 4">
    <name type="scientific">Miniimonas arenae</name>
    <dbReference type="NCBI Taxonomy" id="676201"/>
    <lineage>
        <taxon>Bacteria</taxon>
        <taxon>Bacillati</taxon>
        <taxon>Actinomycetota</taxon>
        <taxon>Actinomycetes</taxon>
        <taxon>Micrococcales</taxon>
        <taxon>Beutenbergiaceae</taxon>
        <taxon>Miniimonas</taxon>
    </lineage>
</organism>
<keyword evidence="4" id="KW-1185">Reference proteome</keyword>
<dbReference type="EMBL" id="VENP01000054">
    <property type="protein sequence ID" value="TNU73276.1"/>
    <property type="molecule type" value="Genomic_DNA"/>
</dbReference>
<proteinExistence type="predicted"/>
<gene>
    <name evidence="3" type="ORF">FH969_12210</name>
</gene>
<feature type="transmembrane region" description="Helical" evidence="2">
    <location>
        <begin position="837"/>
        <end position="856"/>
    </location>
</feature>
<dbReference type="RefSeq" id="WP_139987418.1">
    <property type="nucleotide sequence ID" value="NZ_VENP01000054.1"/>
</dbReference>
<comment type="caution">
    <text evidence="3">The sequence shown here is derived from an EMBL/GenBank/DDBJ whole genome shotgun (WGS) entry which is preliminary data.</text>
</comment>
<accession>A0A5C5BBM7</accession>
<evidence type="ECO:0000313" key="3">
    <source>
        <dbReference type="EMBL" id="TNU73276.1"/>
    </source>
</evidence>